<keyword evidence="4 7" id="KW-0812">Transmembrane</keyword>
<feature type="non-terminal residue" evidence="9">
    <location>
        <position position="1"/>
    </location>
</feature>
<evidence type="ECO:0000256" key="6">
    <source>
        <dbReference type="ARBA" id="ARBA00023136"/>
    </source>
</evidence>
<dbReference type="GO" id="GO:0005886">
    <property type="term" value="C:plasma membrane"/>
    <property type="evidence" value="ECO:0007669"/>
    <property type="project" value="UniProtKB-SubCell"/>
</dbReference>
<dbReference type="SUPFAM" id="SSF82866">
    <property type="entry name" value="Multidrug efflux transporter AcrB transmembrane domain"/>
    <property type="match status" value="1"/>
</dbReference>
<sequence length="269" mass="29738">HISLTATVRAVLTTGHAIFLSALTTIIGFSVLRWPSLVPIEPMRTVGTTLVLGIAITFVMSMVLVPALVQLLRYRKTRSKAFDKMWEFIGEIPVKSTVIVLLVTLSLTLYGASILEEELGKGISGASDEVPPGLESYETLREYSDVFDGGQTNMFIVDATQRGAQNGTAPIRDLPILDAIDIMQIEKIDQVANTTTISLVTILKSIHVDVVIGDLELYDESLWEILHDECWDESTNPLRPDCWAYSATSKEYMVNVSFDTLSPEVRSML</sequence>
<dbReference type="PANTHER" id="PTHR33406">
    <property type="entry name" value="MEMBRANE PROTEIN MJ1562-RELATED"/>
    <property type="match status" value="1"/>
</dbReference>
<keyword evidence="3" id="KW-1003">Cell membrane</keyword>
<dbReference type="Pfam" id="PF03176">
    <property type="entry name" value="MMPL"/>
    <property type="match status" value="1"/>
</dbReference>
<feature type="non-terminal residue" evidence="9">
    <location>
        <position position="269"/>
    </location>
</feature>
<feature type="transmembrane region" description="Helical" evidence="7">
    <location>
        <begin position="12"/>
        <end position="32"/>
    </location>
</feature>
<evidence type="ECO:0000256" key="2">
    <source>
        <dbReference type="ARBA" id="ARBA00010157"/>
    </source>
</evidence>
<dbReference type="EMBL" id="UINC01168675">
    <property type="protein sequence ID" value="SVD71822.1"/>
    <property type="molecule type" value="Genomic_DNA"/>
</dbReference>
<evidence type="ECO:0000256" key="4">
    <source>
        <dbReference type="ARBA" id="ARBA00022692"/>
    </source>
</evidence>
<proteinExistence type="inferred from homology"/>
<dbReference type="InterPro" id="IPR050545">
    <property type="entry name" value="Mycobact_MmpL"/>
</dbReference>
<evidence type="ECO:0000256" key="1">
    <source>
        <dbReference type="ARBA" id="ARBA00004651"/>
    </source>
</evidence>
<organism evidence="9">
    <name type="scientific">marine metagenome</name>
    <dbReference type="NCBI Taxonomy" id="408172"/>
    <lineage>
        <taxon>unclassified sequences</taxon>
        <taxon>metagenomes</taxon>
        <taxon>ecological metagenomes</taxon>
    </lineage>
</organism>
<keyword evidence="5 7" id="KW-1133">Transmembrane helix</keyword>
<evidence type="ECO:0000256" key="7">
    <source>
        <dbReference type="SAM" id="Phobius"/>
    </source>
</evidence>
<feature type="transmembrane region" description="Helical" evidence="7">
    <location>
        <begin position="92"/>
        <end position="112"/>
    </location>
</feature>
<dbReference type="AlphaFoldDB" id="A0A382XL22"/>
<comment type="subcellular location">
    <subcellularLocation>
        <location evidence="1">Cell membrane</location>
        <topology evidence="1">Multi-pass membrane protein</topology>
    </subcellularLocation>
</comment>
<feature type="domain" description="Membrane transport protein MMPL" evidence="8">
    <location>
        <begin position="5"/>
        <end position="91"/>
    </location>
</feature>
<evidence type="ECO:0000259" key="8">
    <source>
        <dbReference type="Pfam" id="PF03176"/>
    </source>
</evidence>
<dbReference type="PANTHER" id="PTHR33406:SF6">
    <property type="entry name" value="MEMBRANE PROTEIN YDGH-RELATED"/>
    <property type="match status" value="1"/>
</dbReference>
<comment type="similarity">
    <text evidence="2">Belongs to the resistance-nodulation-cell division (RND) (TC 2.A.6) family. MmpL subfamily.</text>
</comment>
<gene>
    <name evidence="9" type="ORF">METZ01_LOCUS424676</name>
</gene>
<reference evidence="9" key="1">
    <citation type="submission" date="2018-05" db="EMBL/GenBank/DDBJ databases">
        <authorList>
            <person name="Lanie J.A."/>
            <person name="Ng W.-L."/>
            <person name="Kazmierczak K.M."/>
            <person name="Andrzejewski T.M."/>
            <person name="Davidsen T.M."/>
            <person name="Wayne K.J."/>
            <person name="Tettelin H."/>
            <person name="Glass J.I."/>
            <person name="Rusch D."/>
            <person name="Podicherti R."/>
            <person name="Tsui H.-C.T."/>
            <person name="Winkler M.E."/>
        </authorList>
    </citation>
    <scope>NUCLEOTIDE SEQUENCE</scope>
</reference>
<feature type="transmembrane region" description="Helical" evidence="7">
    <location>
        <begin position="52"/>
        <end position="72"/>
    </location>
</feature>
<dbReference type="InterPro" id="IPR004869">
    <property type="entry name" value="MMPL_dom"/>
</dbReference>
<keyword evidence="6 7" id="KW-0472">Membrane</keyword>
<evidence type="ECO:0000313" key="9">
    <source>
        <dbReference type="EMBL" id="SVD71822.1"/>
    </source>
</evidence>
<name>A0A382XL22_9ZZZZ</name>
<accession>A0A382XL22</accession>
<evidence type="ECO:0000256" key="5">
    <source>
        <dbReference type="ARBA" id="ARBA00022989"/>
    </source>
</evidence>
<evidence type="ECO:0000256" key="3">
    <source>
        <dbReference type="ARBA" id="ARBA00022475"/>
    </source>
</evidence>
<dbReference type="Gene3D" id="1.20.1640.10">
    <property type="entry name" value="Multidrug efflux transporter AcrB transmembrane domain"/>
    <property type="match status" value="1"/>
</dbReference>
<protein>
    <recommendedName>
        <fullName evidence="8">Membrane transport protein MMPL domain-containing protein</fullName>
    </recommendedName>
</protein>